<reference evidence="2 3" key="1">
    <citation type="journal article" date="2018" name="Sci. Rep.">
        <title>Comparative genomics provides insights into the lifestyle and reveals functional heterogeneity of dark septate endophytic fungi.</title>
        <authorList>
            <person name="Knapp D.G."/>
            <person name="Nemeth J.B."/>
            <person name="Barry K."/>
            <person name="Hainaut M."/>
            <person name="Henrissat B."/>
            <person name="Johnson J."/>
            <person name="Kuo A."/>
            <person name="Lim J.H.P."/>
            <person name="Lipzen A."/>
            <person name="Nolan M."/>
            <person name="Ohm R.A."/>
            <person name="Tamas L."/>
            <person name="Grigoriev I.V."/>
            <person name="Spatafora J.W."/>
            <person name="Nagy L.G."/>
            <person name="Kovacs G.M."/>
        </authorList>
    </citation>
    <scope>NUCLEOTIDE SEQUENCE [LARGE SCALE GENOMIC DNA]</scope>
    <source>
        <strain evidence="2 3">DSE2036</strain>
    </source>
</reference>
<protein>
    <submittedName>
        <fullName evidence="2">Uncharacterized protein</fullName>
    </submittedName>
</protein>
<organism evidence="2 3">
    <name type="scientific">Periconia macrospinosa</name>
    <dbReference type="NCBI Taxonomy" id="97972"/>
    <lineage>
        <taxon>Eukaryota</taxon>
        <taxon>Fungi</taxon>
        <taxon>Dikarya</taxon>
        <taxon>Ascomycota</taxon>
        <taxon>Pezizomycotina</taxon>
        <taxon>Dothideomycetes</taxon>
        <taxon>Pleosporomycetidae</taxon>
        <taxon>Pleosporales</taxon>
        <taxon>Massarineae</taxon>
        <taxon>Periconiaceae</taxon>
        <taxon>Periconia</taxon>
    </lineage>
</organism>
<keyword evidence="3" id="KW-1185">Reference proteome</keyword>
<feature type="compositionally biased region" description="Basic and acidic residues" evidence="1">
    <location>
        <begin position="59"/>
        <end position="68"/>
    </location>
</feature>
<feature type="region of interest" description="Disordered" evidence="1">
    <location>
        <begin position="1"/>
        <end position="68"/>
    </location>
</feature>
<evidence type="ECO:0000313" key="3">
    <source>
        <dbReference type="Proteomes" id="UP000244855"/>
    </source>
</evidence>
<evidence type="ECO:0000313" key="2">
    <source>
        <dbReference type="EMBL" id="PVI02468.1"/>
    </source>
</evidence>
<dbReference type="EMBL" id="KZ805342">
    <property type="protein sequence ID" value="PVI02468.1"/>
    <property type="molecule type" value="Genomic_DNA"/>
</dbReference>
<proteinExistence type="predicted"/>
<dbReference type="AlphaFoldDB" id="A0A2V1DVT5"/>
<name>A0A2V1DVT5_9PLEO</name>
<sequence>MGPRKQGKLLPHPEPVISQGRLFLPSPLSLSPSSSPSSNQYENDGSPVPSHRSTSTCIHRTETHLTDS</sequence>
<gene>
    <name evidence="2" type="ORF">DM02DRAFT_612869</name>
</gene>
<dbReference type="Proteomes" id="UP000244855">
    <property type="component" value="Unassembled WGS sequence"/>
</dbReference>
<accession>A0A2V1DVT5</accession>
<evidence type="ECO:0000256" key="1">
    <source>
        <dbReference type="SAM" id="MobiDB-lite"/>
    </source>
</evidence>
<feature type="compositionally biased region" description="Low complexity" evidence="1">
    <location>
        <begin position="24"/>
        <end position="38"/>
    </location>
</feature>